<dbReference type="Pfam" id="PF22818">
    <property type="entry name" value="ApeI-like"/>
    <property type="match status" value="1"/>
</dbReference>
<dbReference type="Proteomes" id="UP000242175">
    <property type="component" value="Chromosome small"/>
</dbReference>
<sequence length="114" mass="13382">MTEPIIKDIIYKTKTSIEFELQYHSKMDDFDGHFPGFPILPGVSQIDLAIKLSNKYFKENRKFKGIKKLKFKEPITPNLIVYLNLEILTKINLLKFNYFSDSFAFSSGDILFYE</sequence>
<dbReference type="EMBL" id="CP022356">
    <property type="protein sequence ID" value="ASK79665.1"/>
    <property type="molecule type" value="Genomic_DNA"/>
</dbReference>
<organism evidence="2 3">
    <name type="scientific">Paraphotobacterium marinum</name>
    <dbReference type="NCBI Taxonomy" id="1755811"/>
    <lineage>
        <taxon>Bacteria</taxon>
        <taxon>Pseudomonadati</taxon>
        <taxon>Pseudomonadota</taxon>
        <taxon>Gammaproteobacteria</taxon>
        <taxon>Vibrionales</taxon>
        <taxon>Vibrionaceae</taxon>
        <taxon>Paraphotobacterium</taxon>
    </lineage>
</organism>
<dbReference type="InterPro" id="IPR029069">
    <property type="entry name" value="HotDog_dom_sf"/>
</dbReference>
<dbReference type="PIRSF" id="PIRSF030962">
    <property type="entry name" value="Dehydrase_ECs4332_prd"/>
    <property type="match status" value="1"/>
</dbReference>
<keyword evidence="3" id="KW-1185">Reference proteome</keyword>
<dbReference type="InterPro" id="IPR054545">
    <property type="entry name" value="ApeI-like"/>
</dbReference>
<protein>
    <submittedName>
        <fullName evidence="2">3-hydroxyacyl-ACP dehydratase</fullName>
    </submittedName>
</protein>
<dbReference type="Gene3D" id="3.10.129.10">
    <property type="entry name" value="Hotdog Thioesterase"/>
    <property type="match status" value="1"/>
</dbReference>
<gene>
    <name evidence="2" type="ORF">CF386_11465</name>
</gene>
<dbReference type="InterPro" id="IPR016962">
    <property type="entry name" value="Dehydrase_ECs4332_prd"/>
</dbReference>
<dbReference type="RefSeq" id="WP_089074573.1">
    <property type="nucleotide sequence ID" value="NZ_CBCSAM010000014.1"/>
</dbReference>
<reference evidence="2 3" key="1">
    <citation type="journal article" date="2016" name="Int. J. Syst. Evol. Microbiol.">
        <title>Paraphotobacterium marinum gen. nov., sp. nov., a member of the family Vibrionaceae, isolated from surface seawater.</title>
        <authorList>
            <person name="Huang Z."/>
            <person name="Dong C."/>
            <person name="Shao Z."/>
        </authorList>
    </citation>
    <scope>NUCLEOTIDE SEQUENCE [LARGE SCALE GENOMIC DNA]</scope>
    <source>
        <strain evidence="2 3">NSCS20N07D</strain>
    </source>
</reference>
<accession>A0A220VH20</accession>
<dbReference type="KEGG" id="pmai:CF386_11465"/>
<dbReference type="SUPFAM" id="SSF54637">
    <property type="entry name" value="Thioesterase/thiol ester dehydrase-isomerase"/>
    <property type="match status" value="1"/>
</dbReference>
<evidence type="ECO:0000313" key="3">
    <source>
        <dbReference type="Proteomes" id="UP000242175"/>
    </source>
</evidence>
<evidence type="ECO:0000259" key="1">
    <source>
        <dbReference type="Pfam" id="PF22818"/>
    </source>
</evidence>
<proteinExistence type="predicted"/>
<feature type="domain" description="ApeI dehydratase-like" evidence="1">
    <location>
        <begin position="13"/>
        <end position="108"/>
    </location>
</feature>
<name>A0A220VH20_9GAMM</name>
<dbReference type="AlphaFoldDB" id="A0A220VH20"/>
<dbReference type="OrthoDB" id="9812842at2"/>
<evidence type="ECO:0000313" key="2">
    <source>
        <dbReference type="EMBL" id="ASK79665.1"/>
    </source>
</evidence>